<dbReference type="Proteomes" id="UP000294856">
    <property type="component" value="Unassembled WGS sequence"/>
</dbReference>
<organism evidence="2 3">
    <name type="scientific">Nocardia alba</name>
    <dbReference type="NCBI Taxonomy" id="225051"/>
    <lineage>
        <taxon>Bacteria</taxon>
        <taxon>Bacillati</taxon>
        <taxon>Actinomycetota</taxon>
        <taxon>Actinomycetes</taxon>
        <taxon>Mycobacteriales</taxon>
        <taxon>Nocardiaceae</taxon>
        <taxon>Nocardia</taxon>
    </lineage>
</organism>
<accession>A0A4R1FRX4</accession>
<evidence type="ECO:0000259" key="1">
    <source>
        <dbReference type="Pfam" id="PF12146"/>
    </source>
</evidence>
<dbReference type="STRING" id="1210063.GCA_001612665_00003"/>
<dbReference type="InterPro" id="IPR000073">
    <property type="entry name" value="AB_hydrolase_1"/>
</dbReference>
<name>A0A4R1FRX4_9NOCA</name>
<dbReference type="Gene3D" id="3.40.50.1820">
    <property type="entry name" value="alpha/beta hydrolase"/>
    <property type="match status" value="1"/>
</dbReference>
<keyword evidence="3" id="KW-1185">Reference proteome</keyword>
<gene>
    <name evidence="2" type="ORF">DFR71_2339</name>
</gene>
<dbReference type="PANTHER" id="PTHR43265:SF1">
    <property type="entry name" value="ESTERASE ESTD"/>
    <property type="match status" value="1"/>
</dbReference>
<dbReference type="RefSeq" id="WP_067444305.1">
    <property type="nucleotide sequence ID" value="NZ_SMFR01000002.1"/>
</dbReference>
<feature type="domain" description="Serine aminopeptidase S33" evidence="1">
    <location>
        <begin position="32"/>
        <end position="144"/>
    </location>
</feature>
<evidence type="ECO:0000313" key="3">
    <source>
        <dbReference type="Proteomes" id="UP000294856"/>
    </source>
</evidence>
<reference evidence="2 3" key="1">
    <citation type="submission" date="2019-03" db="EMBL/GenBank/DDBJ databases">
        <title>Genomic Encyclopedia of Type Strains, Phase IV (KMG-IV): sequencing the most valuable type-strain genomes for metagenomic binning, comparative biology and taxonomic classification.</title>
        <authorList>
            <person name="Goeker M."/>
        </authorList>
    </citation>
    <scope>NUCLEOTIDE SEQUENCE [LARGE SCALE GENOMIC DNA]</scope>
    <source>
        <strain evidence="2 3">DSM 44684</strain>
    </source>
</reference>
<evidence type="ECO:0000313" key="2">
    <source>
        <dbReference type="EMBL" id="TCJ96312.1"/>
    </source>
</evidence>
<dbReference type="InterPro" id="IPR022742">
    <property type="entry name" value="Hydrolase_4"/>
</dbReference>
<dbReference type="GO" id="GO:0052689">
    <property type="term" value="F:carboxylic ester hydrolase activity"/>
    <property type="evidence" value="ECO:0007669"/>
    <property type="project" value="TreeGrafter"/>
</dbReference>
<dbReference type="PANTHER" id="PTHR43265">
    <property type="entry name" value="ESTERASE ESTD"/>
    <property type="match status" value="1"/>
</dbReference>
<dbReference type="EMBL" id="SMFR01000002">
    <property type="protein sequence ID" value="TCJ96312.1"/>
    <property type="molecule type" value="Genomic_DNA"/>
</dbReference>
<dbReference type="PRINTS" id="PR00111">
    <property type="entry name" value="ABHYDROLASE"/>
</dbReference>
<sequence>MPTSSTTPFRTLDGLHLEGTIVTPDAPVTSAALLVHGGGVTREEGGFFTRLAAGLAEAGVASLRYDLRGHGASEGRPEESSLAAHLNDIQVARQHLAEATGVSTIGLIGTSFGGGLTAYYAAKRPDDVPRLVLLNPQLNYKSRYIDQKPYWSSDFLNDDVAAQLTEQGYINHSATVKHSRAFLNEVFWIRPDEVIGEIAAPTLLVHGTKDTFSPIETSRRAASQLRVEHKLVEIDGAQHGFAVDNDPEYLDPQTQQWQTFVMETVRNWVTVSM</sequence>
<dbReference type="SUPFAM" id="SSF53474">
    <property type="entry name" value="alpha/beta-Hydrolases"/>
    <property type="match status" value="1"/>
</dbReference>
<comment type="caution">
    <text evidence="2">The sequence shown here is derived from an EMBL/GenBank/DDBJ whole genome shotgun (WGS) entry which is preliminary data.</text>
</comment>
<protein>
    <recommendedName>
        <fullName evidence="1">Serine aminopeptidase S33 domain-containing protein</fullName>
    </recommendedName>
</protein>
<dbReference type="InterPro" id="IPR029058">
    <property type="entry name" value="AB_hydrolase_fold"/>
</dbReference>
<dbReference type="AlphaFoldDB" id="A0A4R1FRX4"/>
<dbReference type="Pfam" id="PF12146">
    <property type="entry name" value="Hydrolase_4"/>
    <property type="match status" value="1"/>
</dbReference>
<dbReference type="InterPro" id="IPR053145">
    <property type="entry name" value="AB_hydrolase_Est10"/>
</dbReference>
<proteinExistence type="predicted"/>